<feature type="region of interest" description="Disordered" evidence="1">
    <location>
        <begin position="1"/>
        <end position="29"/>
    </location>
</feature>
<proteinExistence type="predicted"/>
<dbReference type="InterPro" id="IPR037229">
    <property type="entry name" value="Ribosomal_bL35_sf"/>
</dbReference>
<evidence type="ECO:0008006" key="3">
    <source>
        <dbReference type="Google" id="ProtNLM"/>
    </source>
</evidence>
<sequence>STKRKRQLRKSHEVSSANMKNVRRSLGLK</sequence>
<protein>
    <recommendedName>
        <fullName evidence="3">Ribosomal protein L35</fullName>
    </recommendedName>
</protein>
<organism evidence="2">
    <name type="scientific">marine metagenome</name>
    <dbReference type="NCBI Taxonomy" id="408172"/>
    <lineage>
        <taxon>unclassified sequences</taxon>
        <taxon>metagenomes</taxon>
        <taxon>ecological metagenomes</taxon>
    </lineage>
</organism>
<dbReference type="EMBL" id="UINC01105007">
    <property type="protein sequence ID" value="SVC68605.1"/>
    <property type="molecule type" value="Genomic_DNA"/>
</dbReference>
<accession>A0A382P7L2</accession>
<feature type="non-terminal residue" evidence="2">
    <location>
        <position position="1"/>
    </location>
</feature>
<evidence type="ECO:0000256" key="1">
    <source>
        <dbReference type="SAM" id="MobiDB-lite"/>
    </source>
</evidence>
<dbReference type="SUPFAM" id="SSF143034">
    <property type="entry name" value="L35p-like"/>
    <property type="match status" value="1"/>
</dbReference>
<gene>
    <name evidence="2" type="ORF">METZ01_LOCUS321459</name>
</gene>
<evidence type="ECO:0000313" key="2">
    <source>
        <dbReference type="EMBL" id="SVC68605.1"/>
    </source>
</evidence>
<reference evidence="2" key="1">
    <citation type="submission" date="2018-05" db="EMBL/GenBank/DDBJ databases">
        <authorList>
            <person name="Lanie J.A."/>
            <person name="Ng W.-L."/>
            <person name="Kazmierczak K.M."/>
            <person name="Andrzejewski T.M."/>
            <person name="Davidsen T.M."/>
            <person name="Wayne K.J."/>
            <person name="Tettelin H."/>
            <person name="Glass J.I."/>
            <person name="Rusch D."/>
            <person name="Podicherti R."/>
            <person name="Tsui H.-C.T."/>
            <person name="Winkler M.E."/>
        </authorList>
    </citation>
    <scope>NUCLEOTIDE SEQUENCE</scope>
</reference>
<dbReference type="AlphaFoldDB" id="A0A382P7L2"/>
<name>A0A382P7L2_9ZZZZ</name>